<dbReference type="Gene3D" id="2.60.40.1120">
    <property type="entry name" value="Carboxypeptidase-like, regulatory domain"/>
    <property type="match status" value="1"/>
</dbReference>
<dbReference type="InterPro" id="IPR013783">
    <property type="entry name" value="Ig-like_fold"/>
</dbReference>
<feature type="chain" id="PRO_5007841675" description="Fibronectin type-III domain-containing protein" evidence="1">
    <location>
        <begin position="22"/>
        <end position="496"/>
    </location>
</feature>
<dbReference type="PROSITE" id="PS50853">
    <property type="entry name" value="FN3"/>
    <property type="match status" value="1"/>
</dbReference>
<accession>A0A163AI72</accession>
<dbReference type="SUPFAM" id="SSF49265">
    <property type="entry name" value="Fibronectin type III"/>
    <property type="match status" value="1"/>
</dbReference>
<feature type="signal peptide" evidence="1">
    <location>
        <begin position="1"/>
        <end position="21"/>
    </location>
</feature>
<dbReference type="GO" id="GO:0030246">
    <property type="term" value="F:carbohydrate binding"/>
    <property type="evidence" value="ECO:0007669"/>
    <property type="project" value="InterPro"/>
</dbReference>
<dbReference type="Gene3D" id="2.120.10.30">
    <property type="entry name" value="TolB, C-terminal domain"/>
    <property type="match status" value="1"/>
</dbReference>
<name>A0A163AI72_9FLAO</name>
<dbReference type="InterPro" id="IPR011042">
    <property type="entry name" value="6-blade_b-propeller_TolB-like"/>
</dbReference>
<dbReference type="InterPro" id="IPR013784">
    <property type="entry name" value="Carb-bd-like_fold"/>
</dbReference>
<dbReference type="Gene3D" id="2.60.40.10">
    <property type="entry name" value="Immunoglobulins"/>
    <property type="match status" value="1"/>
</dbReference>
<dbReference type="SUPFAM" id="SSF69304">
    <property type="entry name" value="Tricorn protease N-terminal domain"/>
    <property type="match status" value="1"/>
</dbReference>
<proteinExistence type="predicted"/>
<dbReference type="Pfam" id="PF13620">
    <property type="entry name" value="CarboxypepD_reg"/>
    <property type="match status" value="1"/>
</dbReference>
<dbReference type="EMBL" id="LQRT01000013">
    <property type="protein sequence ID" value="KZS40562.1"/>
    <property type="molecule type" value="Genomic_DNA"/>
</dbReference>
<sequence length="496" mass="53930">MKGFISKIILFLIVIATVSCSEDTIDLEGLGSVRGRVVREGTNEPIENVKISTNPGSSTVFTDEDGFYLLQNVPSGDYSLTAQKEGFLAVFKSVTVIADKTVELVLELDVATAGNRPPVAPTLVTPLDNAEDQPIEVKLVWSASDPDDDTLTYTVTLRNEENSTVEVFENITDTTYTVSNLAYGIKYFWQVSANDDINPAVNSTTFAFTTAIPPNNRIVFTRLVEGNSVIYSADESGNTEIALTSKSKNSFRPRRNVSTGKIAFLQSVGSQTHLFTMNEDGSQVRQVTSQVGVSGFNLEEIDFSWDNNGSRLLFPNQDKLYAINAAGGGLSLMYQTTDGSLITEIDKNDNTGLIALKTNDLDGYSVNIFTINSSGVLQQTVLTGMPGAAGGINLSIDGTKLLYTRDISGSENTNYRRLDSHMFIHNFNGDPTVDLSTDKVSGTNDLDARFAPNDASVIYVNTSNDGISDNTIEIVEISDLDDRVKVLEKAAMPDWE</sequence>
<dbReference type="InterPro" id="IPR003961">
    <property type="entry name" value="FN3_dom"/>
</dbReference>
<evidence type="ECO:0000256" key="1">
    <source>
        <dbReference type="SAM" id="SignalP"/>
    </source>
</evidence>
<evidence type="ECO:0000259" key="2">
    <source>
        <dbReference type="PROSITE" id="PS50853"/>
    </source>
</evidence>
<organism evidence="3 4">
    <name type="scientific">Aquimarina aggregata</name>
    <dbReference type="NCBI Taxonomy" id="1642818"/>
    <lineage>
        <taxon>Bacteria</taxon>
        <taxon>Pseudomonadati</taxon>
        <taxon>Bacteroidota</taxon>
        <taxon>Flavobacteriia</taxon>
        <taxon>Flavobacteriales</taxon>
        <taxon>Flavobacteriaceae</taxon>
        <taxon>Aquimarina</taxon>
    </lineage>
</organism>
<dbReference type="AlphaFoldDB" id="A0A163AI72"/>
<keyword evidence="1" id="KW-0732">Signal</keyword>
<feature type="domain" description="Fibronectin type-III" evidence="2">
    <location>
        <begin position="117"/>
        <end position="213"/>
    </location>
</feature>
<keyword evidence="4" id="KW-1185">Reference proteome</keyword>
<evidence type="ECO:0000313" key="4">
    <source>
        <dbReference type="Proteomes" id="UP000076715"/>
    </source>
</evidence>
<dbReference type="PROSITE" id="PS51257">
    <property type="entry name" value="PROKAR_LIPOPROTEIN"/>
    <property type="match status" value="1"/>
</dbReference>
<dbReference type="InterPro" id="IPR036116">
    <property type="entry name" value="FN3_sf"/>
</dbReference>
<reference evidence="3 4" key="1">
    <citation type="submission" date="2016-01" db="EMBL/GenBank/DDBJ databases">
        <title>The draft genome sequence of Aquimarina sp. RZW4-3-2.</title>
        <authorList>
            <person name="Wang Y."/>
        </authorList>
    </citation>
    <scope>NUCLEOTIDE SEQUENCE [LARGE SCALE GENOMIC DNA]</scope>
    <source>
        <strain evidence="3 4">RZW4-3-2</strain>
    </source>
</reference>
<dbReference type="STRING" id="1642818.AWE51_06325"/>
<dbReference type="CDD" id="cd00063">
    <property type="entry name" value="FN3"/>
    <property type="match status" value="1"/>
</dbReference>
<gene>
    <name evidence="3" type="ORF">AWE51_06325</name>
</gene>
<comment type="caution">
    <text evidence="3">The sequence shown here is derived from an EMBL/GenBank/DDBJ whole genome shotgun (WGS) entry which is preliminary data.</text>
</comment>
<protein>
    <recommendedName>
        <fullName evidence="2">Fibronectin type-III domain-containing protein</fullName>
    </recommendedName>
</protein>
<evidence type="ECO:0000313" key="3">
    <source>
        <dbReference type="EMBL" id="KZS40562.1"/>
    </source>
</evidence>
<dbReference type="SUPFAM" id="SSF49452">
    <property type="entry name" value="Starch-binding domain-like"/>
    <property type="match status" value="1"/>
</dbReference>
<dbReference type="RefSeq" id="WP_066314192.1">
    <property type="nucleotide sequence ID" value="NZ_LQRT01000013.1"/>
</dbReference>
<dbReference type="Proteomes" id="UP000076715">
    <property type="component" value="Unassembled WGS sequence"/>
</dbReference>